<reference evidence="2 3" key="1">
    <citation type="journal article" date="2012" name="Science">
        <title>The Paleozoic origin of enzymatic lignin decomposition reconstructed from 31 fungal genomes.</title>
        <authorList>
            <person name="Floudas D."/>
            <person name="Binder M."/>
            <person name="Riley R."/>
            <person name="Barry K."/>
            <person name="Blanchette R.A."/>
            <person name="Henrissat B."/>
            <person name="Martinez A.T."/>
            <person name="Otillar R."/>
            <person name="Spatafora J.W."/>
            <person name="Yadav J.S."/>
            <person name="Aerts A."/>
            <person name="Benoit I."/>
            <person name="Boyd A."/>
            <person name="Carlson A."/>
            <person name="Copeland A."/>
            <person name="Coutinho P.M."/>
            <person name="de Vries R.P."/>
            <person name="Ferreira P."/>
            <person name="Findley K."/>
            <person name="Foster B."/>
            <person name="Gaskell J."/>
            <person name="Glotzer D."/>
            <person name="Gorecki P."/>
            <person name="Heitman J."/>
            <person name="Hesse C."/>
            <person name="Hori C."/>
            <person name="Igarashi K."/>
            <person name="Jurgens J.A."/>
            <person name="Kallen N."/>
            <person name="Kersten P."/>
            <person name="Kohler A."/>
            <person name="Kuees U."/>
            <person name="Kumar T.K.A."/>
            <person name="Kuo A."/>
            <person name="LaButti K."/>
            <person name="Larrondo L.F."/>
            <person name="Lindquist E."/>
            <person name="Ling A."/>
            <person name="Lombard V."/>
            <person name="Lucas S."/>
            <person name="Lundell T."/>
            <person name="Martin R."/>
            <person name="McLaughlin D.J."/>
            <person name="Morgenstern I."/>
            <person name="Morin E."/>
            <person name="Murat C."/>
            <person name="Nagy L.G."/>
            <person name="Nolan M."/>
            <person name="Ohm R.A."/>
            <person name="Patyshakuliyeva A."/>
            <person name="Rokas A."/>
            <person name="Ruiz-Duenas F.J."/>
            <person name="Sabat G."/>
            <person name="Salamov A."/>
            <person name="Samejima M."/>
            <person name="Schmutz J."/>
            <person name="Slot J.C."/>
            <person name="St John F."/>
            <person name="Stenlid J."/>
            <person name="Sun H."/>
            <person name="Sun S."/>
            <person name="Syed K."/>
            <person name="Tsang A."/>
            <person name="Wiebenga A."/>
            <person name="Young D."/>
            <person name="Pisabarro A."/>
            <person name="Eastwood D.C."/>
            <person name="Martin F."/>
            <person name="Cullen D."/>
            <person name="Grigoriev I.V."/>
            <person name="Hibbett D.S."/>
        </authorList>
    </citation>
    <scope>NUCLEOTIDE SEQUENCE [LARGE SCALE GENOMIC DNA]</scope>
    <source>
        <strain evidence="2 3">MD-104</strain>
    </source>
</reference>
<dbReference type="OMA" id="QGLNPYG"/>
<proteinExistence type="predicted"/>
<evidence type="ECO:0000313" key="3">
    <source>
        <dbReference type="Proteomes" id="UP000218811"/>
    </source>
</evidence>
<accession>A0A2H3ISV6</accession>
<gene>
    <name evidence="2" type="ORF">WOLCODRAFT_147179</name>
</gene>
<sequence>MSDEYHNSGFEGSLVNDSANRASRDSTYKTGNYPPPGDSTSSGGYGSRDTFSDPVQRGRQDIVNNSSQIGLVNQSVNGGPIGGELQDAQQGQDESSRREYRHEVDRDFDRRGSQGLNPYGVNIDSKEEAGEMLASQYADARSRQFESGPARGNDGDVGAL</sequence>
<dbReference type="OrthoDB" id="3250036at2759"/>
<feature type="compositionally biased region" description="Polar residues" evidence="1">
    <location>
        <begin position="62"/>
        <end position="77"/>
    </location>
</feature>
<feature type="compositionally biased region" description="Basic and acidic residues" evidence="1">
    <location>
        <begin position="94"/>
        <end position="112"/>
    </location>
</feature>
<dbReference type="AlphaFoldDB" id="A0A2H3ISV6"/>
<evidence type="ECO:0000313" key="2">
    <source>
        <dbReference type="EMBL" id="PCH33072.1"/>
    </source>
</evidence>
<protein>
    <submittedName>
        <fullName evidence="2">Uncharacterized protein</fullName>
    </submittedName>
</protein>
<dbReference type="Proteomes" id="UP000218811">
    <property type="component" value="Unassembled WGS sequence"/>
</dbReference>
<organism evidence="2 3">
    <name type="scientific">Wolfiporia cocos (strain MD-104)</name>
    <name type="common">Brown rot fungus</name>
    <dbReference type="NCBI Taxonomy" id="742152"/>
    <lineage>
        <taxon>Eukaryota</taxon>
        <taxon>Fungi</taxon>
        <taxon>Dikarya</taxon>
        <taxon>Basidiomycota</taxon>
        <taxon>Agaricomycotina</taxon>
        <taxon>Agaricomycetes</taxon>
        <taxon>Polyporales</taxon>
        <taxon>Phaeolaceae</taxon>
        <taxon>Wolfiporia</taxon>
    </lineage>
</organism>
<dbReference type="EMBL" id="KB467831">
    <property type="protein sequence ID" value="PCH33072.1"/>
    <property type="molecule type" value="Genomic_DNA"/>
</dbReference>
<keyword evidence="3" id="KW-1185">Reference proteome</keyword>
<feature type="region of interest" description="Disordered" evidence="1">
    <location>
        <begin position="1"/>
        <end position="160"/>
    </location>
</feature>
<evidence type="ECO:0000256" key="1">
    <source>
        <dbReference type="SAM" id="MobiDB-lite"/>
    </source>
</evidence>
<name>A0A2H3ISV6_WOLCO</name>